<dbReference type="GO" id="GO:0005737">
    <property type="term" value="C:cytoplasm"/>
    <property type="evidence" value="ECO:0007669"/>
    <property type="project" value="TreeGrafter"/>
</dbReference>
<dbReference type="InterPro" id="IPR039356">
    <property type="entry name" value="YfbR/HDDC2"/>
</dbReference>
<reference evidence="9 10" key="1">
    <citation type="submission" date="2018-01" db="EMBL/GenBank/DDBJ databases">
        <title>Metagenomic assembled genomes from two thermal pools in the Uzon Caldera, Kamchatka, Russia.</title>
        <authorList>
            <person name="Wilkins L."/>
            <person name="Ettinger C."/>
        </authorList>
    </citation>
    <scope>NUCLEOTIDE SEQUENCE [LARGE SCALE GENOMIC DNA]</scope>
    <source>
        <strain evidence="9">ZAV-08</strain>
    </source>
</reference>
<organism evidence="9 10">
    <name type="scientific">Thermodesulfobacterium geofontis</name>
    <dbReference type="NCBI Taxonomy" id="1295609"/>
    <lineage>
        <taxon>Bacteria</taxon>
        <taxon>Pseudomonadati</taxon>
        <taxon>Thermodesulfobacteriota</taxon>
        <taxon>Thermodesulfobacteria</taxon>
        <taxon>Thermodesulfobacteriales</taxon>
        <taxon>Thermodesulfobacteriaceae</taxon>
        <taxon>Thermodesulfobacterium</taxon>
    </lineage>
</organism>
<dbReference type="InterPro" id="IPR003607">
    <property type="entry name" value="HD/PDEase_dom"/>
</dbReference>
<dbReference type="SUPFAM" id="SSF109604">
    <property type="entry name" value="HD-domain/PDEase-like"/>
    <property type="match status" value="1"/>
</dbReference>
<comment type="caution">
    <text evidence="9">The sequence shown here is derived from an EMBL/GenBank/DDBJ whole genome shotgun (WGS) entry which is preliminary data.</text>
</comment>
<dbReference type="CDD" id="cd00077">
    <property type="entry name" value="HDc"/>
    <property type="match status" value="1"/>
</dbReference>
<dbReference type="GO" id="GO:0002953">
    <property type="term" value="F:5'-deoxynucleotidase activity"/>
    <property type="evidence" value="ECO:0007669"/>
    <property type="project" value="UniProtKB-EC"/>
</dbReference>
<evidence type="ECO:0000256" key="4">
    <source>
        <dbReference type="ARBA" id="ARBA00011738"/>
    </source>
</evidence>
<evidence type="ECO:0000256" key="2">
    <source>
        <dbReference type="ARBA" id="ARBA00001936"/>
    </source>
</evidence>
<evidence type="ECO:0000256" key="1">
    <source>
        <dbReference type="ARBA" id="ARBA00001638"/>
    </source>
</evidence>
<dbReference type="SMART" id="SM00471">
    <property type="entry name" value="HDc"/>
    <property type="match status" value="1"/>
</dbReference>
<name>A0A2N7PPG9_9BACT</name>
<dbReference type="EMBL" id="PNIK01000034">
    <property type="protein sequence ID" value="PMP67973.1"/>
    <property type="molecule type" value="Genomic_DNA"/>
</dbReference>
<evidence type="ECO:0000256" key="6">
    <source>
        <dbReference type="ARBA" id="ARBA00022723"/>
    </source>
</evidence>
<accession>A0A2N7PPG9</accession>
<keyword evidence="7 9" id="KW-0378">Hydrolase</keyword>
<comment type="subunit">
    <text evidence="4">Homodimer.</text>
</comment>
<sequence>MKLLEKYAKLLFESALLKRIQRTGYAYLGTGGENVASHSFGVIFCAWILSEICEEPLDKEKLFKMALIHDLAETRIGDFNAVNKIYNKAEEKKALEDAFSSTPIKEEVLALWEEYRNLKNLEAKLVHDADIIDLIIQLKEQKDLNNPYAEKWIEYAKKRLITEEAKKLVKAILKTEWCSWWLEYFFKNDEKGSQRKNS</sequence>
<keyword evidence="6" id="KW-0479">Metal-binding</keyword>
<dbReference type="InterPro" id="IPR006674">
    <property type="entry name" value="HD_domain"/>
</dbReference>
<dbReference type="GO" id="GO:0046872">
    <property type="term" value="F:metal ion binding"/>
    <property type="evidence" value="ECO:0007669"/>
    <property type="project" value="UniProtKB-KW"/>
</dbReference>
<dbReference type="Pfam" id="PF13023">
    <property type="entry name" value="HD_3"/>
    <property type="match status" value="1"/>
</dbReference>
<protein>
    <recommendedName>
        <fullName evidence="5">5'-deoxynucleotidase</fullName>
        <ecNumber evidence="5">3.1.3.89</ecNumber>
    </recommendedName>
</protein>
<dbReference type="PANTHER" id="PTHR11845:SF13">
    <property type="entry name" value="5'-DEOXYNUCLEOTIDASE HDDC2"/>
    <property type="match status" value="1"/>
</dbReference>
<dbReference type="Proteomes" id="UP000235460">
    <property type="component" value="Unassembled WGS sequence"/>
</dbReference>
<dbReference type="PANTHER" id="PTHR11845">
    <property type="entry name" value="5'-DEOXYNUCLEOTIDASE HDDC2"/>
    <property type="match status" value="1"/>
</dbReference>
<gene>
    <name evidence="9" type="ORF">C0190_02210</name>
</gene>
<evidence type="ECO:0000256" key="5">
    <source>
        <dbReference type="ARBA" id="ARBA00012964"/>
    </source>
</evidence>
<evidence type="ECO:0000313" key="9">
    <source>
        <dbReference type="EMBL" id="PMP67973.1"/>
    </source>
</evidence>
<comment type="cofactor">
    <cofactor evidence="3">
        <name>Co(2+)</name>
        <dbReference type="ChEBI" id="CHEBI:48828"/>
    </cofactor>
</comment>
<comment type="cofactor">
    <cofactor evidence="2">
        <name>Mn(2+)</name>
        <dbReference type="ChEBI" id="CHEBI:29035"/>
    </cofactor>
</comment>
<evidence type="ECO:0000256" key="3">
    <source>
        <dbReference type="ARBA" id="ARBA00001941"/>
    </source>
</evidence>
<evidence type="ECO:0000256" key="7">
    <source>
        <dbReference type="ARBA" id="ARBA00022801"/>
    </source>
</evidence>
<dbReference type="EC" id="3.1.3.89" evidence="5"/>
<dbReference type="Gene3D" id="1.10.3210.10">
    <property type="entry name" value="Hypothetical protein af1432"/>
    <property type="match status" value="1"/>
</dbReference>
<proteinExistence type="predicted"/>
<feature type="domain" description="HD/PDEase" evidence="8">
    <location>
        <begin position="31"/>
        <end position="144"/>
    </location>
</feature>
<evidence type="ECO:0000313" key="10">
    <source>
        <dbReference type="Proteomes" id="UP000235460"/>
    </source>
</evidence>
<evidence type="ECO:0000259" key="8">
    <source>
        <dbReference type="SMART" id="SM00471"/>
    </source>
</evidence>
<comment type="catalytic activity">
    <reaction evidence="1">
        <text>a 2'-deoxyribonucleoside 5'-phosphate + H2O = a 2'-deoxyribonucleoside + phosphate</text>
        <dbReference type="Rhea" id="RHEA:36167"/>
        <dbReference type="ChEBI" id="CHEBI:15377"/>
        <dbReference type="ChEBI" id="CHEBI:18274"/>
        <dbReference type="ChEBI" id="CHEBI:43474"/>
        <dbReference type="ChEBI" id="CHEBI:65317"/>
        <dbReference type="EC" id="3.1.3.89"/>
    </reaction>
</comment>
<dbReference type="AlphaFoldDB" id="A0A2N7PPG9"/>